<name>A0A9P7DJ48_9AGAM</name>
<keyword evidence="2" id="KW-1185">Reference proteome</keyword>
<dbReference type="GeneID" id="64626134"/>
<proteinExistence type="predicted"/>
<evidence type="ECO:0000313" key="2">
    <source>
        <dbReference type="Proteomes" id="UP000807769"/>
    </source>
</evidence>
<dbReference type="RefSeq" id="XP_041185175.1">
    <property type="nucleotide sequence ID" value="XM_041332117.1"/>
</dbReference>
<dbReference type="AlphaFoldDB" id="A0A9P7DJ48"/>
<sequence>NTQHNPDVTLFIWDKSNSHDVSISCLEFHQASHHAAQEIKPGRAGAGKEIVALVGNSDTLLCLAVIPRCRLH</sequence>
<dbReference type="Proteomes" id="UP000807769">
    <property type="component" value="Unassembled WGS sequence"/>
</dbReference>
<protein>
    <submittedName>
        <fullName evidence="1">Uncharacterized protein</fullName>
    </submittedName>
</protein>
<accession>A0A9P7DJ48</accession>
<evidence type="ECO:0000313" key="1">
    <source>
        <dbReference type="EMBL" id="KAG1794955.1"/>
    </source>
</evidence>
<dbReference type="OrthoDB" id="429813at2759"/>
<dbReference type="EMBL" id="JABBWG010000350">
    <property type="protein sequence ID" value="KAG1794955.1"/>
    <property type="molecule type" value="Genomic_DNA"/>
</dbReference>
<comment type="caution">
    <text evidence="1">The sequence shown here is derived from an EMBL/GenBank/DDBJ whole genome shotgun (WGS) entry which is preliminary data.</text>
</comment>
<organism evidence="1 2">
    <name type="scientific">Suillus subaureus</name>
    <dbReference type="NCBI Taxonomy" id="48587"/>
    <lineage>
        <taxon>Eukaryota</taxon>
        <taxon>Fungi</taxon>
        <taxon>Dikarya</taxon>
        <taxon>Basidiomycota</taxon>
        <taxon>Agaricomycotina</taxon>
        <taxon>Agaricomycetes</taxon>
        <taxon>Agaricomycetidae</taxon>
        <taxon>Boletales</taxon>
        <taxon>Suillineae</taxon>
        <taxon>Suillaceae</taxon>
        <taxon>Suillus</taxon>
    </lineage>
</organism>
<feature type="non-terminal residue" evidence="1">
    <location>
        <position position="1"/>
    </location>
</feature>
<reference evidence="1" key="1">
    <citation type="journal article" date="2020" name="New Phytol.">
        <title>Comparative genomics reveals dynamic genome evolution in host specialist ectomycorrhizal fungi.</title>
        <authorList>
            <person name="Lofgren L.A."/>
            <person name="Nguyen N.H."/>
            <person name="Vilgalys R."/>
            <person name="Ruytinx J."/>
            <person name="Liao H.L."/>
            <person name="Branco S."/>
            <person name="Kuo A."/>
            <person name="LaButti K."/>
            <person name="Lipzen A."/>
            <person name="Andreopoulos W."/>
            <person name="Pangilinan J."/>
            <person name="Riley R."/>
            <person name="Hundley H."/>
            <person name="Na H."/>
            <person name="Barry K."/>
            <person name="Grigoriev I.V."/>
            <person name="Stajich J.E."/>
            <person name="Kennedy P.G."/>
        </authorList>
    </citation>
    <scope>NUCLEOTIDE SEQUENCE</scope>
    <source>
        <strain evidence="1">MN1</strain>
    </source>
</reference>
<gene>
    <name evidence="1" type="ORF">BJ212DRAFT_1291652</name>
</gene>